<dbReference type="PANTHER" id="PTHR32108">
    <property type="entry name" value="DNA-DIRECTED RNA POLYMERASE SUBUNIT ALPHA"/>
    <property type="match status" value="1"/>
</dbReference>
<evidence type="ECO:0000313" key="3">
    <source>
        <dbReference type="Proteomes" id="UP000257109"/>
    </source>
</evidence>
<dbReference type="EMBL" id="QJKJ01006322">
    <property type="protein sequence ID" value="RDX87133.1"/>
    <property type="molecule type" value="Genomic_DNA"/>
</dbReference>
<gene>
    <name evidence="2" type="ORF">CR513_31434</name>
</gene>
<protein>
    <submittedName>
        <fullName evidence="2">Uncharacterized protein</fullName>
    </submittedName>
</protein>
<name>A0A371G9U7_MUCPR</name>
<dbReference type="AlphaFoldDB" id="A0A371G9U7"/>
<organism evidence="2 3">
    <name type="scientific">Mucuna pruriens</name>
    <name type="common">Velvet bean</name>
    <name type="synonym">Dolichos pruriens</name>
    <dbReference type="NCBI Taxonomy" id="157652"/>
    <lineage>
        <taxon>Eukaryota</taxon>
        <taxon>Viridiplantae</taxon>
        <taxon>Streptophyta</taxon>
        <taxon>Embryophyta</taxon>
        <taxon>Tracheophyta</taxon>
        <taxon>Spermatophyta</taxon>
        <taxon>Magnoliopsida</taxon>
        <taxon>eudicotyledons</taxon>
        <taxon>Gunneridae</taxon>
        <taxon>Pentapetalae</taxon>
        <taxon>rosids</taxon>
        <taxon>fabids</taxon>
        <taxon>Fabales</taxon>
        <taxon>Fabaceae</taxon>
        <taxon>Papilionoideae</taxon>
        <taxon>50 kb inversion clade</taxon>
        <taxon>NPAAA clade</taxon>
        <taxon>indigoferoid/millettioid clade</taxon>
        <taxon>Phaseoleae</taxon>
        <taxon>Mucuna</taxon>
    </lineage>
</organism>
<proteinExistence type="predicted"/>
<evidence type="ECO:0000256" key="1">
    <source>
        <dbReference type="SAM" id="MobiDB-lite"/>
    </source>
</evidence>
<comment type="caution">
    <text evidence="2">The sequence shown here is derived from an EMBL/GenBank/DDBJ whole genome shotgun (WGS) entry which is preliminary data.</text>
</comment>
<dbReference type="Proteomes" id="UP000257109">
    <property type="component" value="Unassembled WGS sequence"/>
</dbReference>
<sequence>MVTMFIDTLPSPYYNRIVGNVSSNFADLVVFRQKATSEKKNGEANVMLMSPSSLKQRKTLLLTLPRYRGDLSQRRHNQCHASHRVNHKQTRGLPPMQGRHNKVLEGHIGLLSLHTQGAMILMPGAITMVDLLDDGLLGFEDKRPNVHSNLLPTHEAVIVKTISHMDERVAGPNKRKNEESGQAVDLANWLNDTTTVAYIEGNGNPHPKPLIIQYNSASKPRVPFIIQVPIKPAYNNNTAPQIIKETATSEITNIVAIGGMTRSGRIFALEALRSKALALGKKERIVEPPKKMVTEEEAHKFLKIIWHSEYEMLDQLHKATDRAQSLLGGIITPKTNSSGRGSTSGAGRKPPSKSITRPLRLATLENLLLKQERPKLQSGTEELEIGKLIPLDFKQGLTKLLREYEDIFAWSYRDMPGLDTAIVEHKLPLIPSAIPIRQQLRRMKPKVALKIKEEVENNGRRAS</sequence>
<accession>A0A371G9U7</accession>
<dbReference type="PANTHER" id="PTHR32108:SF9">
    <property type="entry name" value="REVERSE TRANSCRIPTASE RNASE H-LIKE DOMAIN-CONTAINING PROTEIN"/>
    <property type="match status" value="1"/>
</dbReference>
<feature type="non-terminal residue" evidence="2">
    <location>
        <position position="1"/>
    </location>
</feature>
<feature type="region of interest" description="Disordered" evidence="1">
    <location>
        <begin position="328"/>
        <end position="355"/>
    </location>
</feature>
<dbReference type="OrthoDB" id="1738169at2759"/>
<evidence type="ECO:0000313" key="2">
    <source>
        <dbReference type="EMBL" id="RDX87133.1"/>
    </source>
</evidence>
<feature type="compositionally biased region" description="Low complexity" evidence="1">
    <location>
        <begin position="337"/>
        <end position="348"/>
    </location>
</feature>
<keyword evidence="3" id="KW-1185">Reference proteome</keyword>
<reference evidence="2" key="1">
    <citation type="submission" date="2018-05" db="EMBL/GenBank/DDBJ databases">
        <title>Draft genome of Mucuna pruriens seed.</title>
        <authorList>
            <person name="Nnadi N.E."/>
            <person name="Vos R."/>
            <person name="Hasami M.H."/>
            <person name="Devisetty U.K."/>
            <person name="Aguiy J.C."/>
        </authorList>
    </citation>
    <scope>NUCLEOTIDE SEQUENCE [LARGE SCALE GENOMIC DNA]</scope>
    <source>
        <strain evidence="2">JCA_2017</strain>
    </source>
</reference>